<accession>A0A934V8X7</accession>
<dbReference type="InterPro" id="IPR036390">
    <property type="entry name" value="WH_DNA-bd_sf"/>
</dbReference>
<evidence type="ECO:0000256" key="3">
    <source>
        <dbReference type="ARBA" id="ARBA00023163"/>
    </source>
</evidence>
<sequence>MSEAGSTPNERVFQRVVDYVQNAVASGELRPGDRLPSERELVEKFSIGRTSVREALRVLENMELVRSQPRDHRGPLILPVSVGPVRRGISMLAAAKVFSLAELVQFRMIADASANLLAASRRTPEQIVALERNMARMRQAMPRGYEAFGRADMEFHELIADIGGNQLVQLYGGVTREAIVSLIQAAVRDASDQTAHMLQTIQHHRAVFDAICDQDGPRASRLARETLYAYYADHVDAEDREIMAELVRECGGRLPSA</sequence>
<dbReference type="CDD" id="cd07377">
    <property type="entry name" value="WHTH_GntR"/>
    <property type="match status" value="1"/>
</dbReference>
<dbReference type="InterPro" id="IPR008920">
    <property type="entry name" value="TF_FadR/GntR_C"/>
</dbReference>
<proteinExistence type="predicted"/>
<protein>
    <submittedName>
        <fullName evidence="5">FadR family transcriptional regulator</fullName>
    </submittedName>
</protein>
<dbReference type="SMART" id="SM00895">
    <property type="entry name" value="FCD"/>
    <property type="match status" value="1"/>
</dbReference>
<evidence type="ECO:0000259" key="4">
    <source>
        <dbReference type="PROSITE" id="PS50949"/>
    </source>
</evidence>
<dbReference type="EMBL" id="JAENJH010000014">
    <property type="protein sequence ID" value="MBK1789129.1"/>
    <property type="molecule type" value="Genomic_DNA"/>
</dbReference>
<reference evidence="5" key="1">
    <citation type="submission" date="2020-12" db="EMBL/GenBank/DDBJ databases">
        <title>Prauserella sp. ASG 168, a novel actinomycete isolated from cave rock.</title>
        <authorList>
            <person name="Suriyachadkun C."/>
        </authorList>
    </citation>
    <scope>NUCLEOTIDE SEQUENCE</scope>
    <source>
        <strain evidence="5">ASG 168</strain>
    </source>
</reference>
<evidence type="ECO:0000313" key="5">
    <source>
        <dbReference type="EMBL" id="MBK1789129.1"/>
    </source>
</evidence>
<dbReference type="Pfam" id="PF07729">
    <property type="entry name" value="FCD"/>
    <property type="match status" value="1"/>
</dbReference>
<comment type="caution">
    <text evidence="5">The sequence shown here is derived from an EMBL/GenBank/DDBJ whole genome shotgun (WGS) entry which is preliminary data.</text>
</comment>
<dbReference type="PANTHER" id="PTHR43537">
    <property type="entry name" value="TRANSCRIPTIONAL REGULATOR, GNTR FAMILY"/>
    <property type="match status" value="1"/>
</dbReference>
<evidence type="ECO:0000313" key="6">
    <source>
        <dbReference type="Proteomes" id="UP000635245"/>
    </source>
</evidence>
<dbReference type="SUPFAM" id="SSF48008">
    <property type="entry name" value="GntR ligand-binding domain-like"/>
    <property type="match status" value="1"/>
</dbReference>
<dbReference type="InterPro" id="IPR000524">
    <property type="entry name" value="Tscrpt_reg_HTH_GntR"/>
</dbReference>
<dbReference type="InterPro" id="IPR036388">
    <property type="entry name" value="WH-like_DNA-bd_sf"/>
</dbReference>
<dbReference type="Pfam" id="PF00392">
    <property type="entry name" value="GntR"/>
    <property type="match status" value="1"/>
</dbReference>
<gene>
    <name evidence="5" type="ORF">JHE00_32765</name>
</gene>
<dbReference type="GO" id="GO:0003700">
    <property type="term" value="F:DNA-binding transcription factor activity"/>
    <property type="evidence" value="ECO:0007669"/>
    <property type="project" value="InterPro"/>
</dbReference>
<dbReference type="PROSITE" id="PS50949">
    <property type="entry name" value="HTH_GNTR"/>
    <property type="match status" value="1"/>
</dbReference>
<keyword evidence="1" id="KW-0805">Transcription regulation</keyword>
<organism evidence="5 6">
    <name type="scientific">Prauserella cavernicola</name>
    <dbReference type="NCBI Taxonomy" id="2800127"/>
    <lineage>
        <taxon>Bacteria</taxon>
        <taxon>Bacillati</taxon>
        <taxon>Actinomycetota</taxon>
        <taxon>Actinomycetes</taxon>
        <taxon>Pseudonocardiales</taxon>
        <taxon>Pseudonocardiaceae</taxon>
        <taxon>Prauserella</taxon>
    </lineage>
</organism>
<dbReference type="PRINTS" id="PR00035">
    <property type="entry name" value="HTHGNTR"/>
</dbReference>
<name>A0A934V8X7_9PSEU</name>
<dbReference type="Gene3D" id="1.10.10.10">
    <property type="entry name" value="Winged helix-like DNA-binding domain superfamily/Winged helix DNA-binding domain"/>
    <property type="match status" value="1"/>
</dbReference>
<feature type="domain" description="HTH gntR-type" evidence="4">
    <location>
        <begin position="10"/>
        <end position="80"/>
    </location>
</feature>
<keyword evidence="2" id="KW-0238">DNA-binding</keyword>
<keyword evidence="3" id="KW-0804">Transcription</keyword>
<dbReference type="SMART" id="SM00345">
    <property type="entry name" value="HTH_GNTR"/>
    <property type="match status" value="1"/>
</dbReference>
<dbReference type="SUPFAM" id="SSF46785">
    <property type="entry name" value="Winged helix' DNA-binding domain"/>
    <property type="match status" value="1"/>
</dbReference>
<dbReference type="GO" id="GO:0003677">
    <property type="term" value="F:DNA binding"/>
    <property type="evidence" value="ECO:0007669"/>
    <property type="project" value="UniProtKB-KW"/>
</dbReference>
<dbReference type="PANTHER" id="PTHR43537:SF49">
    <property type="entry name" value="TRANSCRIPTIONAL REGULATORY PROTEIN"/>
    <property type="match status" value="1"/>
</dbReference>
<dbReference type="InterPro" id="IPR011711">
    <property type="entry name" value="GntR_C"/>
</dbReference>
<evidence type="ECO:0000256" key="1">
    <source>
        <dbReference type="ARBA" id="ARBA00023015"/>
    </source>
</evidence>
<keyword evidence="6" id="KW-1185">Reference proteome</keyword>
<dbReference type="Gene3D" id="1.20.120.530">
    <property type="entry name" value="GntR ligand-binding domain-like"/>
    <property type="match status" value="1"/>
</dbReference>
<dbReference type="Proteomes" id="UP000635245">
    <property type="component" value="Unassembled WGS sequence"/>
</dbReference>
<dbReference type="AlphaFoldDB" id="A0A934V8X7"/>
<evidence type="ECO:0000256" key="2">
    <source>
        <dbReference type="ARBA" id="ARBA00023125"/>
    </source>
</evidence>